<dbReference type="EMBL" id="FOCT01000005">
    <property type="protein sequence ID" value="SEN49663.1"/>
    <property type="molecule type" value="Genomic_DNA"/>
</dbReference>
<protein>
    <submittedName>
        <fullName evidence="1">Phospholipid-binding protein, PBP family</fullName>
    </submittedName>
</protein>
<dbReference type="RefSeq" id="WP_074745617.1">
    <property type="nucleotide sequence ID" value="NZ_FOCT01000005.1"/>
</dbReference>
<dbReference type="CDD" id="cd00865">
    <property type="entry name" value="PEBP_bact_arch"/>
    <property type="match status" value="1"/>
</dbReference>
<gene>
    <name evidence="1" type="ORF">SAMN05216404_1058</name>
</gene>
<proteinExistence type="predicted"/>
<evidence type="ECO:0000313" key="1">
    <source>
        <dbReference type="EMBL" id="SEN49663.1"/>
    </source>
</evidence>
<dbReference type="InterPro" id="IPR005247">
    <property type="entry name" value="YbhB_YbcL/LppC-like"/>
</dbReference>
<dbReference type="NCBIfam" id="TIGR00481">
    <property type="entry name" value="YbhB/YbcL family Raf kinase inhibitor-like protein"/>
    <property type="match status" value="1"/>
</dbReference>
<dbReference type="InterPro" id="IPR008914">
    <property type="entry name" value="PEBP"/>
</dbReference>
<dbReference type="Pfam" id="PF01161">
    <property type="entry name" value="PBP"/>
    <property type="match status" value="1"/>
</dbReference>
<accession>A0A1H8H088</accession>
<evidence type="ECO:0000313" key="2">
    <source>
        <dbReference type="Proteomes" id="UP000183898"/>
    </source>
</evidence>
<dbReference type="PANTHER" id="PTHR30289">
    <property type="entry name" value="UNCHARACTERIZED PROTEIN YBCL-RELATED"/>
    <property type="match status" value="1"/>
</dbReference>
<dbReference type="PANTHER" id="PTHR30289:SF1">
    <property type="entry name" value="PEBP (PHOSPHATIDYLETHANOLAMINE-BINDING PROTEIN) FAMILY PROTEIN"/>
    <property type="match status" value="1"/>
</dbReference>
<dbReference type="Proteomes" id="UP000183898">
    <property type="component" value="Unassembled WGS sequence"/>
</dbReference>
<dbReference type="SUPFAM" id="SSF49777">
    <property type="entry name" value="PEBP-like"/>
    <property type="match status" value="1"/>
</dbReference>
<sequence>MFISSPAFPNRTIVPKPHTCMGENVSPPLEFGDLPPQTKSLVLIVEDRDATPVPWVHWLVFNIPPDTTTVSAGSIPAGGTEGIANGGTHGYEGPCPKYFHGTHHYHFQLFALDVVLDLPASANKTQVAASMKEHIIDSATLVGLCEGTKAETEAS</sequence>
<dbReference type="InterPro" id="IPR036610">
    <property type="entry name" value="PEBP-like_sf"/>
</dbReference>
<dbReference type="Gene3D" id="3.90.280.10">
    <property type="entry name" value="PEBP-like"/>
    <property type="match status" value="1"/>
</dbReference>
<organism evidence="1 2">
    <name type="scientific">Nitrosospira multiformis</name>
    <dbReference type="NCBI Taxonomy" id="1231"/>
    <lineage>
        <taxon>Bacteria</taxon>
        <taxon>Pseudomonadati</taxon>
        <taxon>Pseudomonadota</taxon>
        <taxon>Betaproteobacteria</taxon>
        <taxon>Nitrosomonadales</taxon>
        <taxon>Nitrosomonadaceae</taxon>
        <taxon>Nitrosospira</taxon>
    </lineage>
</organism>
<reference evidence="1 2" key="1">
    <citation type="submission" date="2016-10" db="EMBL/GenBank/DDBJ databases">
        <authorList>
            <person name="de Groot N.N."/>
        </authorList>
    </citation>
    <scope>NUCLEOTIDE SEQUENCE [LARGE SCALE GENOMIC DNA]</scope>
    <source>
        <strain evidence="1 2">Nl18</strain>
    </source>
</reference>
<dbReference type="AlphaFoldDB" id="A0A1H8H088"/>
<name>A0A1H8H088_9PROT</name>